<evidence type="ECO:0000256" key="4">
    <source>
        <dbReference type="ARBA" id="ARBA00022840"/>
    </source>
</evidence>
<dbReference type="PANTHER" id="PTHR43289:SF6">
    <property type="entry name" value="SERINE_THREONINE-PROTEIN KINASE NEKL-3"/>
    <property type="match status" value="1"/>
</dbReference>
<dbReference type="GO" id="GO:0016301">
    <property type="term" value="F:kinase activity"/>
    <property type="evidence" value="ECO:0007669"/>
    <property type="project" value="UniProtKB-KW"/>
</dbReference>
<dbReference type="Proteomes" id="UP001207654">
    <property type="component" value="Unassembled WGS sequence"/>
</dbReference>
<dbReference type="Gene3D" id="1.10.510.10">
    <property type="entry name" value="Transferase(Phosphotransferase) domain 1"/>
    <property type="match status" value="1"/>
</dbReference>
<keyword evidence="3 6" id="KW-0418">Kinase</keyword>
<dbReference type="InterPro" id="IPR011009">
    <property type="entry name" value="Kinase-like_dom_sf"/>
</dbReference>
<dbReference type="Pfam" id="PF00069">
    <property type="entry name" value="Pkinase"/>
    <property type="match status" value="1"/>
</dbReference>
<dbReference type="SUPFAM" id="SSF56112">
    <property type="entry name" value="Protein kinase-like (PK-like)"/>
    <property type="match status" value="1"/>
</dbReference>
<dbReference type="PANTHER" id="PTHR43289">
    <property type="entry name" value="MITOGEN-ACTIVATED PROTEIN KINASE KINASE KINASE 20-RELATED"/>
    <property type="match status" value="1"/>
</dbReference>
<evidence type="ECO:0000259" key="5">
    <source>
        <dbReference type="PROSITE" id="PS50011"/>
    </source>
</evidence>
<dbReference type="PROSITE" id="PS00108">
    <property type="entry name" value="PROTEIN_KINASE_ST"/>
    <property type="match status" value="1"/>
</dbReference>
<evidence type="ECO:0000256" key="1">
    <source>
        <dbReference type="ARBA" id="ARBA00022679"/>
    </source>
</evidence>
<feature type="domain" description="Protein kinase" evidence="5">
    <location>
        <begin position="30"/>
        <end position="302"/>
    </location>
</feature>
<evidence type="ECO:0000313" key="7">
    <source>
        <dbReference type="Proteomes" id="UP001207654"/>
    </source>
</evidence>
<dbReference type="CDD" id="cd14014">
    <property type="entry name" value="STKc_PknB_like"/>
    <property type="match status" value="1"/>
</dbReference>
<comment type="caution">
    <text evidence="6">The sequence shown here is derived from an EMBL/GenBank/DDBJ whole genome shotgun (WGS) entry which is preliminary data.</text>
</comment>
<keyword evidence="2" id="KW-0547">Nucleotide-binding</keyword>
<dbReference type="EMBL" id="JAPNKA010000001">
    <property type="protein sequence ID" value="MCY1073439.1"/>
    <property type="molecule type" value="Genomic_DNA"/>
</dbReference>
<dbReference type="InterPro" id="IPR000719">
    <property type="entry name" value="Prot_kinase_dom"/>
</dbReference>
<accession>A0ABT3ZVK9</accession>
<keyword evidence="4" id="KW-0067">ATP-binding</keyword>
<name>A0ABT3ZVK9_9BACT</name>
<keyword evidence="1" id="KW-0808">Transferase</keyword>
<evidence type="ECO:0000313" key="6">
    <source>
        <dbReference type="EMBL" id="MCY1073439.1"/>
    </source>
</evidence>
<evidence type="ECO:0000256" key="3">
    <source>
        <dbReference type="ARBA" id="ARBA00022777"/>
    </source>
</evidence>
<keyword evidence="7" id="KW-1185">Reference proteome</keyword>
<evidence type="ECO:0000256" key="2">
    <source>
        <dbReference type="ARBA" id="ARBA00022741"/>
    </source>
</evidence>
<dbReference type="InterPro" id="IPR008271">
    <property type="entry name" value="Ser/Thr_kinase_AS"/>
</dbReference>
<dbReference type="RefSeq" id="WP_267532446.1">
    <property type="nucleotide sequence ID" value="NZ_JAPNKA010000001.1"/>
</dbReference>
<proteinExistence type="predicted"/>
<organism evidence="6 7">
    <name type="scientific">Archangium lansingense</name>
    <dbReference type="NCBI Taxonomy" id="2995310"/>
    <lineage>
        <taxon>Bacteria</taxon>
        <taxon>Pseudomonadati</taxon>
        <taxon>Myxococcota</taxon>
        <taxon>Myxococcia</taxon>
        <taxon>Myxococcales</taxon>
        <taxon>Cystobacterineae</taxon>
        <taxon>Archangiaceae</taxon>
        <taxon>Archangium</taxon>
    </lineage>
</organism>
<reference evidence="6 7" key="1">
    <citation type="submission" date="2022-11" db="EMBL/GenBank/DDBJ databases">
        <title>Minimal conservation of predation-associated metabolite biosynthetic gene clusters underscores biosynthetic potential of Myxococcota including descriptions for ten novel species: Archangium lansinium sp. nov., Myxococcus landrumus sp. nov., Nannocystis bai.</title>
        <authorList>
            <person name="Ahearne A."/>
            <person name="Stevens C."/>
            <person name="Phillips K."/>
        </authorList>
    </citation>
    <scope>NUCLEOTIDE SEQUENCE [LARGE SCALE GENOMIC DNA]</scope>
    <source>
        <strain evidence="6 7">MIWBW</strain>
    </source>
</reference>
<gene>
    <name evidence="6" type="ORF">OV287_02995</name>
</gene>
<sequence length="473" mass="50904">MTREQAPPGGRPPLSLYGEELAPGARVGGFTVEEVRHRGVVAVLYRARDDRSGTPMALKVMRPQYASSESALRRFDQECRMLEQLAHPHIVRVLESGELRDGRPWLAMEWLEGRDLEAELAARGPFPPREVLRVLEPVASALGAAHALGIVHRDIKAQNVMVRPGEGGAPHVTLVDFGIAKLLDPGHRSIALTTTGVTVGTPVAMAPEQILRDPVDARTDLYGLGVLLYQLLTGRLPFSAGSQAELEELHLHAPPPAPSHLAPVTGAMDAVVKRCLAKRPEDRYPDTATLMEELRRAVEPSVGSAGQARGLGLYLRARPESGEDADDAALDALDRVLDTARERLTRWRLALMVEGADFLLAATPVPAEATASRARRLEVLASIGTLWPELERLVAGAGLHLEAILHVAEAVVEPGLAGEPQVVDGPLLREGRWTTGAGRAGVFVTREVLEGLTPAPETRPVPGHEALAELVRA</sequence>
<dbReference type="PROSITE" id="PS50011">
    <property type="entry name" value="PROTEIN_KINASE_DOM"/>
    <property type="match status" value="1"/>
</dbReference>
<dbReference type="Gene3D" id="3.30.200.20">
    <property type="entry name" value="Phosphorylase Kinase, domain 1"/>
    <property type="match status" value="1"/>
</dbReference>
<dbReference type="SMART" id="SM00220">
    <property type="entry name" value="S_TKc"/>
    <property type="match status" value="1"/>
</dbReference>
<protein>
    <submittedName>
        <fullName evidence="6">Serine/threonine-protein kinase</fullName>
    </submittedName>
</protein>